<evidence type="ECO:0000256" key="1">
    <source>
        <dbReference type="ARBA" id="ARBA00004370"/>
    </source>
</evidence>
<keyword evidence="2 4" id="KW-0732">Signal</keyword>
<dbReference type="SUPFAM" id="SSF53254">
    <property type="entry name" value="Phosphoglycerate mutase-like"/>
    <property type="match status" value="1"/>
</dbReference>
<proteinExistence type="predicted"/>
<dbReference type="InterPro" id="IPR029033">
    <property type="entry name" value="His_PPase_superfam"/>
</dbReference>
<evidence type="ECO:0008006" key="6">
    <source>
        <dbReference type="Google" id="ProtNLM"/>
    </source>
</evidence>
<comment type="subcellular location">
    <subcellularLocation>
        <location evidence="1">Membrane</location>
    </subcellularLocation>
</comment>
<keyword evidence="3" id="KW-0472">Membrane</keyword>
<gene>
    <name evidence="5" type="ORF">KL86DYS1_30768</name>
</gene>
<evidence type="ECO:0000256" key="4">
    <source>
        <dbReference type="SAM" id="SignalP"/>
    </source>
</evidence>
<dbReference type="RefSeq" id="WP_296942836.1">
    <property type="nucleotide sequence ID" value="NZ_LT599032.1"/>
</dbReference>
<evidence type="ECO:0000313" key="5">
    <source>
        <dbReference type="EMBL" id="SBW04169.1"/>
    </source>
</evidence>
<reference evidence="5" key="1">
    <citation type="submission" date="2016-04" db="EMBL/GenBank/DDBJ databases">
        <authorList>
            <person name="Evans L.H."/>
            <person name="Alamgir A."/>
            <person name="Owens N."/>
            <person name="Weber N.D."/>
            <person name="Virtaneva K."/>
            <person name="Barbian K."/>
            <person name="Babar A."/>
            <person name="Rosenke K."/>
        </authorList>
    </citation>
    <scope>NUCLEOTIDE SEQUENCE</scope>
    <source>
        <strain evidence="5">86-1</strain>
    </source>
</reference>
<name>A0A212JXL5_9BACT</name>
<dbReference type="EMBL" id="FLUM01000003">
    <property type="protein sequence ID" value="SBW04169.1"/>
    <property type="molecule type" value="Genomic_DNA"/>
</dbReference>
<dbReference type="Gene3D" id="3.40.50.1240">
    <property type="entry name" value="Phosphoglycerate mutase-like"/>
    <property type="match status" value="1"/>
</dbReference>
<dbReference type="PANTHER" id="PTHR20963">
    <property type="entry name" value="MULTIPLE INOSITOL POLYPHOSPHATE PHOSPHATASE-RELATED"/>
    <property type="match status" value="1"/>
</dbReference>
<sequence>MKRIYLLLLSFAVFISAFSQTSKEELFATPEKTAGVYYAYPAKDIRPYTAPPKGYEPFYISHFGRHGSRYLISDSDYKDVLDRFEDAYNNNVLTDLGKDVYARLQQVWQEAELRGGDLSPLGIREHRGIAERMYIANPQVFSKDGRYTACATTIVRCVLSMDAFCERLKELNPSIQIGRNSGMKWQSFLNHHTKEAIEFRSAKYTWREQHRKFQQEHVKPARLINSLFSDKDYINKNINPEETMWQLFYIAGGMQNIETDLSFYDIFEKQELFDLWQCKNYKLYVNDANGAINGGLMFENCKPLLKDILENASHIISTNGKGADLRFAHDGNIIPLAMLLHLDGCYNSVSNPDEYYKAWSDFKVAPMAGNIQIIFYRKPKSDDVLVKFLLHEKEILVPPIKTDKAPFYNWTDIKAYYESLLK</sequence>
<feature type="signal peptide" evidence="4">
    <location>
        <begin position="1"/>
        <end position="19"/>
    </location>
</feature>
<evidence type="ECO:0000256" key="2">
    <source>
        <dbReference type="ARBA" id="ARBA00022729"/>
    </source>
</evidence>
<dbReference type="AlphaFoldDB" id="A0A212JXL5"/>
<accession>A0A212JXL5</accession>
<feature type="chain" id="PRO_5012781313" description="Histidine acid phosphatase" evidence="4">
    <location>
        <begin position="20"/>
        <end position="422"/>
    </location>
</feature>
<evidence type="ECO:0000256" key="3">
    <source>
        <dbReference type="ARBA" id="ARBA00023136"/>
    </source>
</evidence>
<dbReference type="GO" id="GO:0016020">
    <property type="term" value="C:membrane"/>
    <property type="evidence" value="ECO:0007669"/>
    <property type="project" value="UniProtKB-SubCell"/>
</dbReference>
<protein>
    <recommendedName>
        <fullName evidence="6">Histidine acid phosphatase</fullName>
    </recommendedName>
</protein>
<dbReference type="PANTHER" id="PTHR20963:SF8">
    <property type="entry name" value="MULTIPLE INOSITOL POLYPHOSPHATE PHOSPHATASE 1"/>
    <property type="match status" value="1"/>
</dbReference>
<organism evidence="5">
    <name type="scientific">uncultured Dysgonomonas sp</name>
    <dbReference type="NCBI Taxonomy" id="206096"/>
    <lineage>
        <taxon>Bacteria</taxon>
        <taxon>Pseudomonadati</taxon>
        <taxon>Bacteroidota</taxon>
        <taxon>Bacteroidia</taxon>
        <taxon>Bacteroidales</taxon>
        <taxon>Dysgonomonadaceae</taxon>
        <taxon>Dysgonomonas</taxon>
        <taxon>environmental samples</taxon>
    </lineage>
</organism>